<proteinExistence type="predicted"/>
<dbReference type="GO" id="GO:0019774">
    <property type="term" value="C:proteasome core complex, beta-subunit complex"/>
    <property type="evidence" value="ECO:0007669"/>
    <property type="project" value="UniProtKB-ARBA"/>
</dbReference>
<evidence type="ECO:0000256" key="3">
    <source>
        <dbReference type="ARBA" id="ARBA00012039"/>
    </source>
</evidence>
<dbReference type="EMBL" id="ALBS01000237">
    <property type="protein sequence ID" value="EJT47564.1"/>
    <property type="molecule type" value="Genomic_DNA"/>
</dbReference>
<keyword evidence="8 10" id="KW-0647">Proteasome</keyword>
<dbReference type="GeneID" id="25987098"/>
<dbReference type="GO" id="GO:0051603">
    <property type="term" value="P:proteolysis involved in protein catabolic process"/>
    <property type="evidence" value="ECO:0007669"/>
    <property type="project" value="InterPro"/>
</dbReference>
<dbReference type="KEGG" id="tasa:A1Q1_03585"/>
<gene>
    <name evidence="10" type="ORF">A1Q1_03585</name>
</gene>
<evidence type="ECO:0000256" key="2">
    <source>
        <dbReference type="ARBA" id="ARBA00004123"/>
    </source>
</evidence>
<dbReference type="GO" id="GO:0005634">
    <property type="term" value="C:nucleus"/>
    <property type="evidence" value="ECO:0007669"/>
    <property type="project" value="UniProtKB-SubCell"/>
</dbReference>
<dbReference type="SUPFAM" id="SSF56235">
    <property type="entry name" value="N-terminal nucleophile aminohydrolases (Ntn hydrolases)"/>
    <property type="match status" value="1"/>
</dbReference>
<evidence type="ECO:0000256" key="1">
    <source>
        <dbReference type="ARBA" id="ARBA00001198"/>
    </source>
</evidence>
<dbReference type="Pfam" id="PF00227">
    <property type="entry name" value="Proteasome"/>
    <property type="match status" value="1"/>
</dbReference>
<name>J6ESQ5_TRIAS</name>
<dbReference type="AlphaFoldDB" id="J6ESQ5"/>
<organism evidence="10 11">
    <name type="scientific">Trichosporon asahii var. asahii (strain ATCC 90039 / CBS 2479 / JCM 2466 / KCTC 7840 / NBRC 103889/ NCYC 2677 / UAMH 7654)</name>
    <name type="common">Yeast</name>
    <dbReference type="NCBI Taxonomy" id="1186058"/>
    <lineage>
        <taxon>Eukaryota</taxon>
        <taxon>Fungi</taxon>
        <taxon>Dikarya</taxon>
        <taxon>Basidiomycota</taxon>
        <taxon>Agaricomycotina</taxon>
        <taxon>Tremellomycetes</taxon>
        <taxon>Trichosporonales</taxon>
        <taxon>Trichosporonaceae</taxon>
        <taxon>Trichosporon</taxon>
    </lineage>
</organism>
<dbReference type="InterPro" id="IPR029055">
    <property type="entry name" value="Ntn_hydrolases_N"/>
</dbReference>
<evidence type="ECO:0000256" key="4">
    <source>
        <dbReference type="ARBA" id="ARBA00022490"/>
    </source>
</evidence>
<accession>J6ESQ5</accession>
<dbReference type="InterPro" id="IPR023333">
    <property type="entry name" value="Proteasome_suB-type"/>
</dbReference>
<dbReference type="CDD" id="cd03762">
    <property type="entry name" value="proteasome_beta_type_6"/>
    <property type="match status" value="1"/>
</dbReference>
<dbReference type="RefSeq" id="XP_014178858.1">
    <property type="nucleotide sequence ID" value="XM_014323383.1"/>
</dbReference>
<dbReference type="GO" id="GO:0005737">
    <property type="term" value="C:cytoplasm"/>
    <property type="evidence" value="ECO:0007669"/>
    <property type="project" value="TreeGrafter"/>
</dbReference>
<keyword evidence="4" id="KW-0963">Cytoplasm</keyword>
<dbReference type="HOGENOM" id="CLU_035750_5_2_1"/>
<sequence>MNINNVDIMHLKKGETSIMAVQFADGVVIGADSRTTTGAYILTHIHDRIYCCRSGSAADTQAVADIVHHHAQLYTQIYGEAPPVATIAALFEKLCYENKDQLSAGIIVGGWDKENGGSVYNIPLGVGTFKQPWAIGGSGSTYVYGYCDATYREGWNEEQTIEFVKNRGCIRMCVLTKDKVERIFIPGNELPRFWEGKEVLGSAERVSATSV</sequence>
<evidence type="ECO:0000256" key="8">
    <source>
        <dbReference type="ARBA" id="ARBA00022942"/>
    </source>
</evidence>
<dbReference type="EC" id="3.4.25.1" evidence="3"/>
<protein>
    <recommendedName>
        <fullName evidence="3">proteasome endopeptidase complex</fullName>
        <ecNumber evidence="3">3.4.25.1</ecNumber>
    </recommendedName>
</protein>
<keyword evidence="7" id="KW-0378">Hydrolase</keyword>
<dbReference type="GO" id="GO:0004298">
    <property type="term" value="F:threonine-type endopeptidase activity"/>
    <property type="evidence" value="ECO:0007669"/>
    <property type="project" value="UniProtKB-KW"/>
</dbReference>
<dbReference type="InterPro" id="IPR001353">
    <property type="entry name" value="Proteasome_sua/b"/>
</dbReference>
<evidence type="ECO:0000256" key="9">
    <source>
        <dbReference type="PIRSR" id="PIRSR600243-1"/>
    </source>
</evidence>
<evidence type="ECO:0000313" key="11">
    <source>
        <dbReference type="Proteomes" id="UP000002748"/>
    </source>
</evidence>
<reference evidence="10 11" key="1">
    <citation type="journal article" date="2012" name="Eukaryot. Cell">
        <title>Draft genome sequence of CBS 2479, the standard type strain of Trichosporon asahii.</title>
        <authorList>
            <person name="Yang R.Y."/>
            <person name="Li H.T."/>
            <person name="Zhu H."/>
            <person name="Zhou G.P."/>
            <person name="Wang M."/>
            <person name="Wang L."/>
        </authorList>
    </citation>
    <scope>NUCLEOTIDE SEQUENCE [LARGE SCALE GENOMIC DNA]</scope>
    <source>
        <strain evidence="11">ATCC 90039 / CBS 2479 / JCM 2466 / KCTC 7840 / NCYC 2677 / UAMH 7654</strain>
    </source>
</reference>
<keyword evidence="6" id="KW-0888">Threonine protease</keyword>
<dbReference type="PRINTS" id="PR00141">
    <property type="entry name" value="PROTEASOME"/>
</dbReference>
<keyword evidence="5" id="KW-0645">Protease</keyword>
<evidence type="ECO:0000256" key="5">
    <source>
        <dbReference type="ARBA" id="ARBA00022670"/>
    </source>
</evidence>
<dbReference type="Gene3D" id="3.60.20.10">
    <property type="entry name" value="Glutamine Phosphoribosylpyrophosphate, subunit 1, domain 1"/>
    <property type="match status" value="1"/>
</dbReference>
<evidence type="ECO:0000313" key="10">
    <source>
        <dbReference type="EMBL" id="EJT47564.1"/>
    </source>
</evidence>
<dbReference type="InterPro" id="IPR000243">
    <property type="entry name" value="Pept_T1A_subB"/>
</dbReference>
<dbReference type="VEuPathDB" id="FungiDB:A1Q1_03585"/>
<comment type="caution">
    <text evidence="10">The sequence shown here is derived from an EMBL/GenBank/DDBJ whole genome shotgun (WGS) entry which is preliminary data.</text>
</comment>
<comment type="subcellular location">
    <subcellularLocation>
        <location evidence="2">Nucleus</location>
    </subcellularLocation>
</comment>
<dbReference type="Proteomes" id="UP000002748">
    <property type="component" value="Unassembled WGS sequence"/>
</dbReference>
<comment type="catalytic activity">
    <reaction evidence="1">
        <text>Cleavage of peptide bonds with very broad specificity.</text>
        <dbReference type="EC" id="3.4.25.1"/>
    </reaction>
</comment>
<dbReference type="PANTHER" id="PTHR32194">
    <property type="entry name" value="METALLOPROTEASE TLDD"/>
    <property type="match status" value="1"/>
</dbReference>
<evidence type="ECO:0000256" key="6">
    <source>
        <dbReference type="ARBA" id="ARBA00022698"/>
    </source>
</evidence>
<evidence type="ECO:0000256" key="7">
    <source>
        <dbReference type="ARBA" id="ARBA00022801"/>
    </source>
</evidence>
<dbReference type="OrthoDB" id="7854943at2759"/>
<feature type="active site" description="Nucleophile" evidence="9">
    <location>
        <position position="16"/>
    </location>
</feature>
<dbReference type="PANTHER" id="PTHR32194:SF0">
    <property type="entry name" value="ATP-DEPENDENT PROTEASE SUBUNIT HSLV"/>
    <property type="match status" value="1"/>
</dbReference>